<dbReference type="EMBL" id="RFLX01000013">
    <property type="protein sequence ID" value="RMI20165.1"/>
    <property type="molecule type" value="Genomic_DNA"/>
</dbReference>
<evidence type="ECO:0000256" key="5">
    <source>
        <dbReference type="ARBA" id="ARBA00023163"/>
    </source>
</evidence>
<dbReference type="AlphaFoldDB" id="A0A3A9J664"/>
<keyword evidence="5" id="KW-0804">Transcription</keyword>
<evidence type="ECO:0000256" key="3">
    <source>
        <dbReference type="ARBA" id="ARBA00022491"/>
    </source>
</evidence>
<dbReference type="OrthoDB" id="9813510at2"/>
<keyword evidence="3" id="KW-0678">Repressor</keyword>
<dbReference type="InterPro" id="IPR011067">
    <property type="entry name" value="Plasmid_toxin/cell-grow_inhib"/>
</dbReference>
<evidence type="ECO:0000256" key="7">
    <source>
        <dbReference type="ARBA" id="ARBA00033135"/>
    </source>
</evidence>
<evidence type="ECO:0000256" key="1">
    <source>
        <dbReference type="ARBA" id="ARBA00005230"/>
    </source>
</evidence>
<gene>
    <name evidence="8" type="ORF">D6Z83_22340</name>
    <name evidence="9" type="ORF">EBE87_16930</name>
</gene>
<evidence type="ECO:0000313" key="8">
    <source>
        <dbReference type="EMBL" id="RKK01942.1"/>
    </source>
</evidence>
<dbReference type="RefSeq" id="WP_120640415.1">
    <property type="nucleotide sequence ID" value="NZ_RAQU01000200.1"/>
</dbReference>
<keyword evidence="10" id="KW-1185">Reference proteome</keyword>
<name>A0A3A9J664_9PROT</name>
<evidence type="ECO:0000313" key="11">
    <source>
        <dbReference type="Proteomes" id="UP000278036"/>
    </source>
</evidence>
<dbReference type="EMBL" id="RAQU01000200">
    <property type="protein sequence ID" value="RKK01942.1"/>
    <property type="molecule type" value="Genomic_DNA"/>
</dbReference>
<evidence type="ECO:0000256" key="4">
    <source>
        <dbReference type="ARBA" id="ARBA00023015"/>
    </source>
</evidence>
<reference evidence="8 11" key="1">
    <citation type="submission" date="2018-09" db="EMBL/GenBank/DDBJ databases">
        <title>Roseomonas sp. nov., isolated from feces of Tibetan antelopes in the Qinghai-Tibet plateau, China.</title>
        <authorList>
            <person name="Tian Z."/>
        </authorList>
    </citation>
    <scope>NUCLEOTIDE SEQUENCE [LARGE SCALE GENOMIC DNA]</scope>
    <source>
        <strain evidence="9 10">Z23</strain>
        <strain evidence="8 11">Z24</strain>
    </source>
</reference>
<dbReference type="InParanoid" id="A0A3A9J664"/>
<dbReference type="GO" id="GO:0006276">
    <property type="term" value="P:plasmid maintenance"/>
    <property type="evidence" value="ECO:0007669"/>
    <property type="project" value="InterPro"/>
</dbReference>
<dbReference type="GO" id="GO:0008657">
    <property type="term" value="F:DNA topoisomerase type II (double strand cut, ATP-hydrolyzing) inhibitor activity"/>
    <property type="evidence" value="ECO:0007669"/>
    <property type="project" value="InterPro"/>
</dbReference>
<evidence type="ECO:0000313" key="9">
    <source>
        <dbReference type="EMBL" id="RMI20165.1"/>
    </source>
</evidence>
<dbReference type="Gene3D" id="2.30.30.110">
    <property type="match status" value="1"/>
</dbReference>
<organism evidence="8 11">
    <name type="scientific">Teichococcus wenyumeiae</name>
    <dbReference type="NCBI Taxonomy" id="2478470"/>
    <lineage>
        <taxon>Bacteria</taxon>
        <taxon>Pseudomonadati</taxon>
        <taxon>Pseudomonadota</taxon>
        <taxon>Alphaproteobacteria</taxon>
        <taxon>Acetobacterales</taxon>
        <taxon>Roseomonadaceae</taxon>
        <taxon>Roseomonas</taxon>
    </lineage>
</organism>
<evidence type="ECO:0000256" key="6">
    <source>
        <dbReference type="ARBA" id="ARBA00029628"/>
    </source>
</evidence>
<dbReference type="InterPro" id="IPR002712">
    <property type="entry name" value="CcdB"/>
</dbReference>
<keyword evidence="4" id="KW-0805">Transcription regulation</keyword>
<sequence>MPQFDVFRSPGRRESIPYVVSIQATRLERAASRLVLPLVERAAFPGEEHWLTPLVMVEGRQLVANPFDIATIPLARLGAPVASLADEESSARLLRAIDEFISRA</sequence>
<accession>A0A3A9J664</accession>
<evidence type="ECO:0000256" key="2">
    <source>
        <dbReference type="ARBA" id="ARBA00015075"/>
    </source>
</evidence>
<protein>
    <recommendedName>
        <fullName evidence="2">Toxin CcdB</fullName>
    </recommendedName>
    <alternativeName>
        <fullName evidence="7">Cytotoxic protein CcdB</fullName>
    </alternativeName>
    <alternativeName>
        <fullName evidence="6">Protein LetD</fullName>
    </alternativeName>
</protein>
<comment type="caution">
    <text evidence="8">The sequence shown here is derived from an EMBL/GenBank/DDBJ whole genome shotgun (WGS) entry which is preliminary data.</text>
</comment>
<dbReference type="Pfam" id="PF01845">
    <property type="entry name" value="CcdB"/>
    <property type="match status" value="1"/>
</dbReference>
<proteinExistence type="inferred from homology"/>
<dbReference type="SUPFAM" id="SSF50118">
    <property type="entry name" value="Cell growth inhibitor/plasmid maintenance toxic component"/>
    <property type="match status" value="1"/>
</dbReference>
<dbReference type="Proteomes" id="UP000278036">
    <property type="component" value="Unassembled WGS sequence"/>
</dbReference>
<dbReference type="Proteomes" id="UP000274097">
    <property type="component" value="Unassembled WGS sequence"/>
</dbReference>
<evidence type="ECO:0000313" key="10">
    <source>
        <dbReference type="Proteomes" id="UP000274097"/>
    </source>
</evidence>
<comment type="similarity">
    <text evidence="1">Belongs to the CcdB toxin family.</text>
</comment>